<evidence type="ECO:0000256" key="21">
    <source>
        <dbReference type="ARBA" id="ARBA00040748"/>
    </source>
</evidence>
<feature type="chain" id="PRO_5010528660" description="Sorting nexin-4" evidence="29">
    <location>
        <begin position="22"/>
        <end position="1396"/>
    </location>
</feature>
<feature type="region of interest" description="Disordered" evidence="27">
    <location>
        <begin position="899"/>
        <end position="956"/>
    </location>
</feature>
<evidence type="ECO:0000256" key="4">
    <source>
        <dbReference type="ARBA" id="ARBA00005325"/>
    </source>
</evidence>
<feature type="active site" description="Charge relay system" evidence="24 25">
    <location>
        <position position="408"/>
    </location>
</feature>
<feature type="domain" description="P/Homo B" evidence="31">
    <location>
        <begin position="484"/>
        <end position="619"/>
    </location>
</feature>
<evidence type="ECO:0000259" key="31">
    <source>
        <dbReference type="PROSITE" id="PS51829"/>
    </source>
</evidence>
<evidence type="ECO:0000256" key="13">
    <source>
        <dbReference type="ARBA" id="ARBA00022825"/>
    </source>
</evidence>
<dbReference type="VEuPathDB" id="FungiDB:AO090009000292"/>
<evidence type="ECO:0000256" key="12">
    <source>
        <dbReference type="ARBA" id="ARBA00022801"/>
    </source>
</evidence>
<keyword evidence="26" id="KW-0175">Coiled coil</keyword>
<keyword evidence="20" id="KW-0325">Glycoprotein</keyword>
<feature type="compositionally biased region" description="Basic and acidic residues" evidence="27">
    <location>
        <begin position="902"/>
        <end position="920"/>
    </location>
</feature>
<dbReference type="InterPro" id="IPR022398">
    <property type="entry name" value="Peptidase_S8_His-AS"/>
</dbReference>
<dbReference type="GO" id="GO:0007323">
    <property type="term" value="P:peptide pheromone maturation"/>
    <property type="evidence" value="ECO:0007669"/>
    <property type="project" value="UniProtKB-ARBA"/>
</dbReference>
<evidence type="ECO:0000256" key="26">
    <source>
        <dbReference type="SAM" id="Coils"/>
    </source>
</evidence>
<keyword evidence="11" id="KW-0967">Endosome</keyword>
<protein>
    <recommendedName>
        <fullName evidence="21">Sorting nexin-4</fullName>
    </recommendedName>
    <alternativeName>
        <fullName evidence="22">Autophagy-related protein 24</fullName>
    </alternativeName>
</protein>
<dbReference type="VEuPathDB" id="FungiDB:AO090009000291"/>
<dbReference type="InterPro" id="IPR015404">
    <property type="entry name" value="Vps5_C"/>
</dbReference>
<dbReference type="GO" id="GO:0004252">
    <property type="term" value="F:serine-type endopeptidase activity"/>
    <property type="evidence" value="ECO:0007669"/>
    <property type="project" value="UniProtKB-UniRule"/>
</dbReference>
<feature type="coiled-coil region" evidence="26">
    <location>
        <begin position="1297"/>
        <end position="1331"/>
    </location>
</feature>
<evidence type="ECO:0000256" key="7">
    <source>
        <dbReference type="ARBA" id="ARBA00022490"/>
    </source>
</evidence>
<dbReference type="FunFam" id="3.40.50.200:FF:000005">
    <property type="entry name" value="Proprotein convertase subtilisin/kexin type 7"/>
    <property type="match status" value="1"/>
</dbReference>
<evidence type="ECO:0000256" key="27">
    <source>
        <dbReference type="SAM" id="MobiDB-lite"/>
    </source>
</evidence>
<dbReference type="Pfam" id="PF00082">
    <property type="entry name" value="Peptidase_S8"/>
    <property type="match status" value="1"/>
</dbReference>
<evidence type="ECO:0000256" key="3">
    <source>
        <dbReference type="ARBA" id="ARBA00004623"/>
    </source>
</evidence>
<dbReference type="PROSITE" id="PS51829">
    <property type="entry name" value="P_HOMO_B"/>
    <property type="match status" value="1"/>
</dbReference>
<dbReference type="SUPFAM" id="SSF103657">
    <property type="entry name" value="BAR/IMD domain-like"/>
    <property type="match status" value="1"/>
</dbReference>
<dbReference type="GO" id="GO:0005829">
    <property type="term" value="C:cytosol"/>
    <property type="evidence" value="ECO:0007669"/>
    <property type="project" value="UniProtKB-SubCell"/>
</dbReference>
<evidence type="ECO:0000313" key="32">
    <source>
        <dbReference type="EMBL" id="OOO04277.1"/>
    </source>
</evidence>
<keyword evidence="17" id="KW-0446">Lipid-binding</keyword>
<comment type="subcellular location">
    <subcellularLocation>
        <location evidence="2">Cytoplasm</location>
        <location evidence="2">Cytosol</location>
    </subcellularLocation>
    <subcellularLocation>
        <location evidence="1">Endosome membrane</location>
        <topology evidence="1">Peripheral membrane protein</topology>
    </subcellularLocation>
    <subcellularLocation>
        <location evidence="3">Preautophagosomal structure membrane</location>
        <topology evidence="3">Peripheral membrane protein</topology>
    </subcellularLocation>
</comment>
<dbReference type="PROSITE" id="PS00138">
    <property type="entry name" value="SUBTILASE_SER"/>
    <property type="match status" value="1"/>
</dbReference>
<keyword evidence="14" id="KW-0106">Calcium</keyword>
<dbReference type="Pfam" id="PF09325">
    <property type="entry name" value="Vps5"/>
    <property type="match status" value="1"/>
</dbReference>
<evidence type="ECO:0000256" key="8">
    <source>
        <dbReference type="ARBA" id="ARBA00022670"/>
    </source>
</evidence>
<feature type="transmembrane region" description="Helical" evidence="28">
    <location>
        <begin position="728"/>
        <end position="748"/>
    </location>
</feature>
<evidence type="ECO:0000256" key="2">
    <source>
        <dbReference type="ARBA" id="ARBA00004514"/>
    </source>
</evidence>
<dbReference type="Gene3D" id="3.30.1520.10">
    <property type="entry name" value="Phox-like domain"/>
    <property type="match status" value="1"/>
</dbReference>
<dbReference type="Gene3D" id="2.60.120.260">
    <property type="entry name" value="Galactose-binding domain-like"/>
    <property type="match status" value="1"/>
</dbReference>
<dbReference type="CDD" id="cd07628">
    <property type="entry name" value="BAR_Atg24p"/>
    <property type="match status" value="1"/>
</dbReference>
<evidence type="ECO:0000256" key="5">
    <source>
        <dbReference type="ARBA" id="ARBA00010883"/>
    </source>
</evidence>
<feature type="region of interest" description="Disordered" evidence="27">
    <location>
        <begin position="797"/>
        <end position="832"/>
    </location>
</feature>
<evidence type="ECO:0000256" key="16">
    <source>
        <dbReference type="ARBA" id="ARBA00023006"/>
    </source>
</evidence>
<dbReference type="OrthoDB" id="300641at2759"/>
<dbReference type="CDD" id="cd06863">
    <property type="entry name" value="PX_Atg24p"/>
    <property type="match status" value="1"/>
</dbReference>
<evidence type="ECO:0000256" key="10">
    <source>
        <dbReference type="ARBA" id="ARBA00022729"/>
    </source>
</evidence>
<comment type="similarity">
    <text evidence="4">Belongs to the peptidase S8 family. Furin subfamily.</text>
</comment>
<keyword evidence="15 28" id="KW-1133">Transmembrane helix</keyword>
<evidence type="ECO:0000256" key="18">
    <source>
        <dbReference type="ARBA" id="ARBA00023136"/>
    </source>
</evidence>
<feature type="active site" description="Charge relay system" evidence="24 25">
    <location>
        <position position="236"/>
    </location>
</feature>
<keyword evidence="7" id="KW-0963">Cytoplasm</keyword>
<keyword evidence="8 25" id="KW-0645">Protease</keyword>
<evidence type="ECO:0000256" key="19">
    <source>
        <dbReference type="ARBA" id="ARBA00023145"/>
    </source>
</evidence>
<dbReference type="Pfam" id="PF00787">
    <property type="entry name" value="PX"/>
    <property type="match status" value="1"/>
</dbReference>
<dbReference type="GO" id="GO:0006914">
    <property type="term" value="P:autophagy"/>
    <property type="evidence" value="ECO:0007669"/>
    <property type="project" value="UniProtKB-KW"/>
</dbReference>
<dbReference type="GO" id="GO:0010008">
    <property type="term" value="C:endosome membrane"/>
    <property type="evidence" value="ECO:0007669"/>
    <property type="project" value="UniProtKB-SubCell"/>
</dbReference>
<dbReference type="PRINTS" id="PR00723">
    <property type="entry name" value="SUBTILISIN"/>
</dbReference>
<keyword evidence="13 25" id="KW-0720">Serine protease</keyword>
<dbReference type="PROSITE" id="PS51892">
    <property type="entry name" value="SUBTILASE"/>
    <property type="match status" value="1"/>
</dbReference>
<dbReference type="FunFam" id="3.30.1520.10:FF:000035">
    <property type="entry name" value="Sorting nexin-4 protein"/>
    <property type="match status" value="1"/>
</dbReference>
<evidence type="ECO:0000256" key="20">
    <source>
        <dbReference type="ARBA" id="ARBA00023180"/>
    </source>
</evidence>
<dbReference type="Pfam" id="PF01483">
    <property type="entry name" value="P_proprotein"/>
    <property type="match status" value="1"/>
</dbReference>
<feature type="signal peptide" evidence="29">
    <location>
        <begin position="1"/>
        <end position="21"/>
    </location>
</feature>
<dbReference type="GO" id="GO:0005802">
    <property type="term" value="C:trans-Golgi network"/>
    <property type="evidence" value="ECO:0007669"/>
    <property type="project" value="TreeGrafter"/>
</dbReference>
<feature type="region of interest" description="Disordered" evidence="27">
    <location>
        <begin position="647"/>
        <end position="711"/>
    </location>
</feature>
<dbReference type="Proteomes" id="UP000190312">
    <property type="component" value="Unassembled WGS sequence"/>
</dbReference>
<evidence type="ECO:0000256" key="28">
    <source>
        <dbReference type="SAM" id="Phobius"/>
    </source>
</evidence>
<comment type="function">
    <text evidence="23">Sorting nexin, involved in the separation or division of vacuoles throughout the entire life cycle of the cells. Involved in retrieval of late-Golgi SNAREs from post-Golgi endosomes to the trans-Golgi network, for cytoplasm to vacuole transport (Cvt), and autophagy of large cargos including mitophagy, pexophagy and glycophagy.</text>
</comment>
<dbReference type="InterPro" id="IPR000209">
    <property type="entry name" value="Peptidase_S8/S53_dom"/>
</dbReference>
<keyword evidence="9 28" id="KW-0812">Transmembrane</keyword>
<dbReference type="InterPro" id="IPR015500">
    <property type="entry name" value="Peptidase_S8_subtilisin-rel"/>
</dbReference>
<evidence type="ECO:0000256" key="22">
    <source>
        <dbReference type="ARBA" id="ARBA00041273"/>
    </source>
</evidence>
<dbReference type="GO" id="GO:0035091">
    <property type="term" value="F:phosphatidylinositol binding"/>
    <property type="evidence" value="ECO:0007669"/>
    <property type="project" value="InterPro"/>
</dbReference>
<feature type="compositionally biased region" description="Polar residues" evidence="27">
    <location>
        <begin position="921"/>
        <end position="939"/>
    </location>
</feature>
<dbReference type="SMART" id="SM00312">
    <property type="entry name" value="PX"/>
    <property type="match status" value="1"/>
</dbReference>
<evidence type="ECO:0000256" key="9">
    <source>
        <dbReference type="ARBA" id="ARBA00022692"/>
    </source>
</evidence>
<evidence type="ECO:0000313" key="33">
    <source>
        <dbReference type="Proteomes" id="UP000190312"/>
    </source>
</evidence>
<organism evidence="32 33">
    <name type="scientific">Aspergillus oryzae</name>
    <name type="common">Yellow koji mold</name>
    <dbReference type="NCBI Taxonomy" id="5062"/>
    <lineage>
        <taxon>Eukaryota</taxon>
        <taxon>Fungi</taxon>
        <taxon>Dikarya</taxon>
        <taxon>Ascomycota</taxon>
        <taxon>Pezizomycotina</taxon>
        <taxon>Eurotiomycetes</taxon>
        <taxon>Eurotiomycetidae</taxon>
        <taxon>Eurotiales</taxon>
        <taxon>Aspergillaceae</taxon>
        <taxon>Aspergillus</taxon>
        <taxon>Aspergillus subgen. Circumdati</taxon>
    </lineage>
</organism>
<evidence type="ECO:0000256" key="6">
    <source>
        <dbReference type="ARBA" id="ARBA00022448"/>
    </source>
</evidence>
<keyword evidence="19" id="KW-0865">Zymogen</keyword>
<reference evidence="32 33" key="1">
    <citation type="submission" date="2016-10" db="EMBL/GenBank/DDBJ databases">
        <title>Genome sequencing of Aspergillus oryzae BCC7051.</title>
        <authorList>
            <person name="Thammarongtham C."/>
            <person name="Vorapreeda T."/>
            <person name="Nookaew I."/>
            <person name="Srisuk T."/>
            <person name="Land M."/>
            <person name="Jeennor S."/>
            <person name="Laoteng K."/>
        </authorList>
    </citation>
    <scope>NUCLEOTIDE SEQUENCE [LARGE SCALE GENOMIC DNA]</scope>
    <source>
        <strain evidence="32 33">BCC7051</strain>
    </source>
</reference>
<name>A0A1S9D589_ASPOZ</name>
<dbReference type="InterPro" id="IPR002884">
    <property type="entry name" value="P_dom"/>
</dbReference>
<comment type="similarity">
    <text evidence="5">Belongs to the sorting nexin family.</text>
</comment>
<evidence type="ECO:0000256" key="25">
    <source>
        <dbReference type="PROSITE-ProRule" id="PRU01240"/>
    </source>
</evidence>
<evidence type="ECO:0000256" key="29">
    <source>
        <dbReference type="SAM" id="SignalP"/>
    </source>
</evidence>
<sequence length="1396" mass="155126">MRLSESATVAFGLFCAATASAHPRRSYETRDFFALHLDDSTSPDEIAQRLGARHEGQVGELTQHHTFSIPKENGADLDALLEHARIRKRSSRAEGRGMTLDKERDLSGILWSQKLAPKQRLVKRAPPTNVASRGSVKEEDPVAAQAQKRIASSLGITDPIFGGQWHLYNTVQVGHDLNVSDVWLEGITGKGVITAVVDDGLDMYSNDLKPNYFAEGSYDFNDHVPEPRPRLGDDRHGTRCAGEIGAARNDVCGVGVAYDSQVAGIRILSAPIDDADEAAAINYGFQRNDIYSCSWGPPDDGATMEAPGILIKRAMVNGIQNGRGGKGSIFVFAAGNGAGYDDNCNFDGYTNSIYSITVGAIDREGKHPSYSESCSAQLVVAYSSGSSDAIHTTDVGTDKCYSLHGGTSAAGPLAAGTIALALSARPELTWRDAQYLMIETAVPVHEDDGSWQTTKMGKKFSHDWGFGKVDAYSLVQLAKTWELVKPQAWFHSPWLRVKHEIPQGDQGLASSYEITKDMMYQANIEKLEHVTVTMNVNHTRRGDISVELRSPEGIVSHLSTARRSDNAKAGYEDWTFMTVAHWGESGVGKWTVIVKDTNVNDHVGEFIDWRLNLWGLSIDGSSQPLHPMPDEHDDDHSIEDAIVVTTSVDPLPTKTEAPPVPTDPVDRPVNAKPSAQPTTPSEAPAQETSEAPTPTKPSSTESPSTTTSADSFLPSFFPTFGASKRTQAWIYAAISSIIVFCIGLGVYFHVQRRKRLRNDPRDDYDFEMIEDEDETQAMNGRSGRTQRRGGELYNAFAGESDEEPLFSDDEDEPYRDHALSEDRERRGSTSGDHARSYLGAWADDAGAASSPTAAIDCSTAASATSQPPIYQSTTSNHSSSYPELRYIWSLRCRFPNGNPSMDQHDDFDNVSWRHEPESDISRPTTSGTDAEESPATSHDANGKRRMSSAHENPQAGPLADAVDLAGIGDGVLECRVDSPLKENDGTKDAYISYLVTTQTDFKSFQRSEFAVRRRFTDFFFLYKTLYREYPACAVPPLPDKHKMEYVRGDRFGPEFTTRRAWSLHRFLKRLALHPVLRRAPLLAIFLESPDWNAHMRLHTSRTSTNPSDNSGAPGIFDNFTDTFVNAFTKVHKPDRRFIEVREKADKLDEDLNHVEKIVARVARRESDLETDYNELATQFRKLVSLEPNVEVPLQVFAASVEETGRGLKGLKDHTDQNYLGSLRDMEAYILSLKALLKTREQKQLDFEALVDYRNKAVSERDSLATNPSSYYASNPLTSSPASFIRSKMEDMRGVDHEQSRRERVRKLELRIDELTREVESAKTTSEMFDEEVVREVADFERIKAVEFRDTLGALAEKHIDFYQGVLNTWERFVAEMEGDLDENHEGSAPQESSTTR</sequence>
<evidence type="ECO:0000256" key="15">
    <source>
        <dbReference type="ARBA" id="ARBA00022989"/>
    </source>
</evidence>
<dbReference type="InterPro" id="IPR034182">
    <property type="entry name" value="Kexin/furin"/>
</dbReference>
<accession>A0A1S9D589</accession>
<dbReference type="eggNOG" id="KOG3525">
    <property type="taxonomic scope" value="Eukaryota"/>
</dbReference>
<dbReference type="FunFam" id="2.60.120.260:FF:000026">
    <property type="entry name" value="proprotein convertase subtilisin/kexin type 7"/>
    <property type="match status" value="1"/>
</dbReference>
<dbReference type="InterPro" id="IPR027267">
    <property type="entry name" value="AH/BAR_dom_sf"/>
</dbReference>
<dbReference type="GO" id="GO:0016485">
    <property type="term" value="P:protein processing"/>
    <property type="evidence" value="ECO:0007669"/>
    <property type="project" value="TreeGrafter"/>
</dbReference>
<dbReference type="GO" id="GO:0034045">
    <property type="term" value="C:phagophore assembly site membrane"/>
    <property type="evidence" value="ECO:0007669"/>
    <property type="project" value="UniProtKB-SubCell"/>
</dbReference>
<feature type="compositionally biased region" description="Low complexity" evidence="27">
    <location>
        <begin position="687"/>
        <end position="711"/>
    </location>
</feature>
<dbReference type="InterPro" id="IPR023828">
    <property type="entry name" value="Peptidase_S8_Ser-AS"/>
</dbReference>
<evidence type="ECO:0000256" key="14">
    <source>
        <dbReference type="ARBA" id="ARBA00022837"/>
    </source>
</evidence>
<dbReference type="InterPro" id="IPR036871">
    <property type="entry name" value="PX_dom_sf"/>
</dbReference>
<proteinExistence type="inferred from homology"/>
<keyword evidence="16" id="KW-0072">Autophagy</keyword>
<dbReference type="PROSITE" id="PS00137">
    <property type="entry name" value="SUBTILASE_HIS"/>
    <property type="match status" value="1"/>
</dbReference>
<dbReference type="SUPFAM" id="SSF52743">
    <property type="entry name" value="Subtilisin-like"/>
    <property type="match status" value="1"/>
</dbReference>
<dbReference type="SUPFAM" id="SSF49785">
    <property type="entry name" value="Galactose-binding domain-like"/>
    <property type="match status" value="1"/>
</dbReference>
<keyword evidence="12 25" id="KW-0378">Hydrolase</keyword>
<dbReference type="InterPro" id="IPR036852">
    <property type="entry name" value="Peptidase_S8/S53_dom_sf"/>
</dbReference>
<dbReference type="SUPFAM" id="SSF64268">
    <property type="entry name" value="PX domain"/>
    <property type="match status" value="1"/>
</dbReference>
<evidence type="ECO:0000256" key="23">
    <source>
        <dbReference type="ARBA" id="ARBA00054950"/>
    </source>
</evidence>
<feature type="active site" description="Charge relay system" evidence="24 25">
    <location>
        <position position="198"/>
    </location>
</feature>
<feature type="domain" description="PX" evidence="30">
    <location>
        <begin position="971"/>
        <end position="1093"/>
    </location>
</feature>
<dbReference type="FunFam" id="1.20.1270.60:FF:000042">
    <property type="entry name" value="Vacuolar targeting protein Atg24"/>
    <property type="match status" value="1"/>
</dbReference>
<dbReference type="GO" id="GO:0000139">
    <property type="term" value="C:Golgi membrane"/>
    <property type="evidence" value="ECO:0007669"/>
    <property type="project" value="TreeGrafter"/>
</dbReference>
<dbReference type="PANTHER" id="PTHR42884:SF14">
    <property type="entry name" value="NEUROENDOCRINE CONVERTASE 1"/>
    <property type="match status" value="1"/>
</dbReference>
<gene>
    <name evidence="32" type="ORF">OAory_01051240</name>
</gene>
<keyword evidence="6" id="KW-0813">Transport</keyword>
<evidence type="ECO:0000256" key="17">
    <source>
        <dbReference type="ARBA" id="ARBA00023121"/>
    </source>
</evidence>
<keyword evidence="10 29" id="KW-0732">Signal</keyword>
<dbReference type="InterPro" id="IPR008979">
    <property type="entry name" value="Galactose-bd-like_sf"/>
</dbReference>
<dbReference type="EMBL" id="MKZY01000011">
    <property type="protein sequence ID" value="OOO04277.1"/>
    <property type="molecule type" value="Genomic_DNA"/>
</dbReference>
<evidence type="ECO:0000259" key="30">
    <source>
        <dbReference type="PROSITE" id="PS50195"/>
    </source>
</evidence>
<evidence type="ECO:0000256" key="24">
    <source>
        <dbReference type="PIRSR" id="PIRSR615500-1"/>
    </source>
</evidence>
<feature type="compositionally biased region" description="Acidic residues" evidence="27">
    <location>
        <begin position="799"/>
        <end position="813"/>
    </location>
</feature>
<keyword evidence="18 28" id="KW-0472">Membrane</keyword>
<dbReference type="CDD" id="cd04059">
    <property type="entry name" value="Peptidases_S8_Protein_convertases_Kexins_Furin-like"/>
    <property type="match status" value="1"/>
</dbReference>
<dbReference type="PANTHER" id="PTHR42884">
    <property type="entry name" value="PROPROTEIN CONVERTASE SUBTILISIN/KEXIN-RELATED"/>
    <property type="match status" value="1"/>
</dbReference>
<evidence type="ECO:0000256" key="11">
    <source>
        <dbReference type="ARBA" id="ARBA00022753"/>
    </source>
</evidence>
<dbReference type="Gene3D" id="3.40.50.200">
    <property type="entry name" value="Peptidase S8/S53 domain"/>
    <property type="match status" value="1"/>
</dbReference>
<feature type="compositionally biased region" description="Basic and acidic residues" evidence="27">
    <location>
        <begin position="814"/>
        <end position="832"/>
    </location>
</feature>
<evidence type="ECO:0000256" key="1">
    <source>
        <dbReference type="ARBA" id="ARBA00004481"/>
    </source>
</evidence>
<comment type="caution">
    <text evidence="32">The sequence shown here is derived from an EMBL/GenBank/DDBJ whole genome shotgun (WGS) entry which is preliminary data.</text>
</comment>
<dbReference type="Gene3D" id="1.20.1270.60">
    <property type="entry name" value="Arfaptin homology (AH) domain/BAR domain"/>
    <property type="match status" value="1"/>
</dbReference>
<dbReference type="PROSITE" id="PS50195">
    <property type="entry name" value="PX"/>
    <property type="match status" value="1"/>
</dbReference>
<dbReference type="InterPro" id="IPR001683">
    <property type="entry name" value="PX_dom"/>
</dbReference>